<organism evidence="1 2">
    <name type="scientific">Nephila pilipes</name>
    <name type="common">Giant wood spider</name>
    <name type="synonym">Nephila maculata</name>
    <dbReference type="NCBI Taxonomy" id="299642"/>
    <lineage>
        <taxon>Eukaryota</taxon>
        <taxon>Metazoa</taxon>
        <taxon>Ecdysozoa</taxon>
        <taxon>Arthropoda</taxon>
        <taxon>Chelicerata</taxon>
        <taxon>Arachnida</taxon>
        <taxon>Araneae</taxon>
        <taxon>Araneomorphae</taxon>
        <taxon>Entelegynae</taxon>
        <taxon>Araneoidea</taxon>
        <taxon>Nephilidae</taxon>
        <taxon>Nephila</taxon>
    </lineage>
</organism>
<reference evidence="1" key="1">
    <citation type="submission" date="2020-08" db="EMBL/GenBank/DDBJ databases">
        <title>Multicomponent nature underlies the extraordinary mechanical properties of spider dragline silk.</title>
        <authorList>
            <person name="Kono N."/>
            <person name="Nakamura H."/>
            <person name="Mori M."/>
            <person name="Yoshida Y."/>
            <person name="Ohtoshi R."/>
            <person name="Malay A.D."/>
            <person name="Moran D.A.P."/>
            <person name="Tomita M."/>
            <person name="Numata K."/>
            <person name="Arakawa K."/>
        </authorList>
    </citation>
    <scope>NUCLEOTIDE SEQUENCE</scope>
</reference>
<accession>A0A8X6Q6F8</accession>
<sequence length="83" mass="9526">MANIWKLIAEEQTRDLNYDRIKTAIMAVNTYKQKTPCAGKTHFGSAVTGFAVKNLIITESRSKEIYRTRAKSFHRISLIVRHS</sequence>
<proteinExistence type="predicted"/>
<protein>
    <submittedName>
        <fullName evidence="1">Uncharacterized protein</fullName>
    </submittedName>
</protein>
<comment type="caution">
    <text evidence="1">The sequence shown here is derived from an EMBL/GenBank/DDBJ whole genome shotgun (WGS) entry which is preliminary data.</text>
</comment>
<keyword evidence="2" id="KW-1185">Reference proteome</keyword>
<dbReference type="AlphaFoldDB" id="A0A8X6Q6F8"/>
<dbReference type="EMBL" id="BMAW01026606">
    <property type="protein sequence ID" value="GFT98078.1"/>
    <property type="molecule type" value="Genomic_DNA"/>
</dbReference>
<evidence type="ECO:0000313" key="2">
    <source>
        <dbReference type="Proteomes" id="UP000887013"/>
    </source>
</evidence>
<dbReference type="Proteomes" id="UP000887013">
    <property type="component" value="Unassembled WGS sequence"/>
</dbReference>
<name>A0A8X6Q6F8_NEPPI</name>
<gene>
    <name evidence="1" type="ORF">NPIL_556771</name>
</gene>
<evidence type="ECO:0000313" key="1">
    <source>
        <dbReference type="EMBL" id="GFT98078.1"/>
    </source>
</evidence>